<dbReference type="InterPro" id="IPR023299">
    <property type="entry name" value="ATPase_P-typ_cyto_dom_N"/>
</dbReference>
<dbReference type="NCBIfam" id="TIGR01525">
    <property type="entry name" value="ATPase-IB_hvy"/>
    <property type="match status" value="1"/>
</dbReference>
<sequence>MVIGVAETVGAKHPASVLPLKEACCGSEATNTCPDGSGRCESAVDGRYEGLSCSTLTPTSQHNVTVTANDSHDQDHFESRNSDSTVPPCELSSIDLDALDSNENSTSLSFAQLSILSPASLIDGEPTACGMQGSGACCSNSAAAIALASCSDTRHSKDELEKGILKTCCGQIPDTKCGDQEQFGCGDANRTGECGKAEKRLTGEGEGPSPTAGRAEDLTCGEIDRSKGNSRCADGGDVRRGAEFGGEKSCGVDNAAGGSIARTGSCYSAANIQEESLCGREHRRSDGHGDICFTADVEKACSGEGRQPGCCGGERTGLNEAPSASTGANQFRPSKQDARCAGTAATALAANTGKAWCCRPRRTPIPTHGRFPKLRSRQGLCRCCIDVMLKEHSLDAIALLFKQVKQDTERLRQCCLALLGVCDPSATEDESSCGTSTDCNDHIYASSEAEEETDVQVATRSFARLPSIILPKYTALISGMDCLDCLVKVRRAIVKIEGVDVVRLDHVQGLVEFSVSQESVDPRAVCRFIASVTGFGVTLDTQATPTPAGSLPLRIAVRLAQTPPVETIAAFGQRAEYKLDGNTLHVTLRPHDPAAILPRELIALLEPFGPTLLDSASPSAEDRILADLRHIALRTLVCAVLTIPVLILVWSPLQGESNTKYTTTSLVLSTLTLIVGYPLYRSSITVFWYLREIDLGLLASVSIISAYVFSIIAYGFEMAGQRFADTLFETVGLLITLIFLGRTVQVYSRRLAVSMLKGLNDLQPKVAVLVDKATEELQAIDVRLIHVGDIIRIGTGEIVPTDGIVVSGQAILDESAISGESTPVVKTTGNVIPAGNTLVDGSIDITVTHLVHENSVASMKTAVQSAQSSDAKFADLADKFASYLLPCATAAALVALLVWTMINRFVRGSSWGAAVVEGVTYAIAVLAVSCPCALALAVSSVVSVSIAVAVREGIIFRSADTFRRVADVKSWAFDKTGTLSQSKLSVAVADDGGSDISQLLAHILTHAVKHPVAAAVHQHIAASKPCDTTGRDDALVSIPGAGVETLVLGYVLRGGSPKFTNTTGHPRVTTLVNQGFSVFTVTFGSQLIAVYGLLDVARPGAERLIADLTQKSQRVVMITGDNEEAAHRFASRIGLSLDSVHGPCSPERKGELVAMLRKDYGSVAFVGDGINDSIALASSDVAISLGSGTDAAVSLAHIVLLGTDINRGISATLDLARLSNAHVIAALVWCGIYFVFAILLASGAFVKWRIPPSYAGLGELVSVLPVLLIAGSVWLTRAAQLRGGACLRRMT</sequence>
<dbReference type="SUPFAM" id="SSF81665">
    <property type="entry name" value="Calcium ATPase, transmembrane domain M"/>
    <property type="match status" value="1"/>
</dbReference>
<dbReference type="SUPFAM" id="SSF56784">
    <property type="entry name" value="HAD-like"/>
    <property type="match status" value="1"/>
</dbReference>
<protein>
    <submittedName>
        <fullName evidence="9">E1-E2 ATPase-domain-containing protein</fullName>
    </submittedName>
</protein>
<keyword evidence="6" id="KW-0547">Nucleotide-binding</keyword>
<dbReference type="CDD" id="cd00371">
    <property type="entry name" value="HMA"/>
    <property type="match status" value="1"/>
</dbReference>
<dbReference type="Gene3D" id="2.70.150.10">
    <property type="entry name" value="Calcium-transporting ATPase, cytoplasmic transduction domain A"/>
    <property type="match status" value="1"/>
</dbReference>
<dbReference type="SUPFAM" id="SSF55008">
    <property type="entry name" value="HMA, heavy metal-associated domain"/>
    <property type="match status" value="1"/>
</dbReference>
<dbReference type="SUPFAM" id="SSF81653">
    <property type="entry name" value="Calcium ATPase, transduction domain A"/>
    <property type="match status" value="1"/>
</dbReference>
<accession>A0AAD9CR54</accession>
<dbReference type="NCBIfam" id="TIGR01494">
    <property type="entry name" value="ATPase_P-type"/>
    <property type="match status" value="2"/>
</dbReference>
<feature type="transmembrane region" description="Helical" evidence="6">
    <location>
        <begin position="631"/>
        <end position="653"/>
    </location>
</feature>
<comment type="subcellular location">
    <subcellularLocation>
        <location evidence="1 6">Membrane</location>
    </subcellularLocation>
</comment>
<evidence type="ECO:0000313" key="9">
    <source>
        <dbReference type="EMBL" id="KAK1920612.1"/>
    </source>
</evidence>
<dbReference type="Pfam" id="PF00122">
    <property type="entry name" value="E1-E2_ATPase"/>
    <property type="match status" value="1"/>
</dbReference>
<name>A0AAD9CR54_PAPLA</name>
<dbReference type="InterPro" id="IPR001757">
    <property type="entry name" value="P_typ_ATPase"/>
</dbReference>
<feature type="transmembrane region" description="Helical" evidence="6">
    <location>
        <begin position="880"/>
        <end position="902"/>
    </location>
</feature>
<dbReference type="InterPro" id="IPR023214">
    <property type="entry name" value="HAD_sf"/>
</dbReference>
<dbReference type="Proteomes" id="UP001182556">
    <property type="component" value="Unassembled WGS sequence"/>
</dbReference>
<evidence type="ECO:0000313" key="10">
    <source>
        <dbReference type="Proteomes" id="UP001182556"/>
    </source>
</evidence>
<comment type="caution">
    <text evidence="9">The sequence shown here is derived from an EMBL/GenBank/DDBJ whole genome shotgun (WGS) entry which is preliminary data.</text>
</comment>
<comment type="similarity">
    <text evidence="6">Belongs to the cation transport ATPase (P-type) (TC 3.A.3) family. Type IB subfamily.</text>
</comment>
<gene>
    <name evidence="9" type="ORF">DB88DRAFT_469522</name>
</gene>
<dbReference type="Pfam" id="PF00702">
    <property type="entry name" value="Hydrolase"/>
    <property type="match status" value="1"/>
</dbReference>
<reference evidence="9" key="1">
    <citation type="submission" date="2023-02" db="EMBL/GenBank/DDBJ databases">
        <title>Identification and recombinant expression of a fungal hydrolase from Papiliotrema laurentii that hydrolyzes apple cutin and clears colloidal polyester polyurethane.</title>
        <authorList>
            <consortium name="DOE Joint Genome Institute"/>
            <person name="Roman V.A."/>
            <person name="Bojanowski C."/>
            <person name="Crable B.R."/>
            <person name="Wagner D.N."/>
            <person name="Hung C.S."/>
            <person name="Nadeau L.J."/>
            <person name="Schratz L."/>
            <person name="Haridas S."/>
            <person name="Pangilinan J."/>
            <person name="Lipzen A."/>
            <person name="Na H."/>
            <person name="Yan M."/>
            <person name="Ng V."/>
            <person name="Grigoriev I.V."/>
            <person name="Spatafora J.W."/>
            <person name="Barlow D."/>
            <person name="Biffinger J."/>
            <person name="Kelley-Loughnane N."/>
            <person name="Varaljay V.A."/>
            <person name="Crookes-Goodson W.J."/>
        </authorList>
    </citation>
    <scope>NUCLEOTIDE SEQUENCE</scope>
    <source>
        <strain evidence="9">5307AH</strain>
    </source>
</reference>
<evidence type="ECO:0000259" key="8">
    <source>
        <dbReference type="Pfam" id="PF00122"/>
    </source>
</evidence>
<dbReference type="EMBL" id="JAODAN010000015">
    <property type="protein sequence ID" value="KAK1920612.1"/>
    <property type="molecule type" value="Genomic_DNA"/>
</dbReference>
<dbReference type="InterPro" id="IPR036163">
    <property type="entry name" value="HMA_dom_sf"/>
</dbReference>
<feature type="domain" description="P-type ATPase A" evidence="8">
    <location>
        <begin position="763"/>
        <end position="862"/>
    </location>
</feature>
<evidence type="ECO:0000256" key="5">
    <source>
        <dbReference type="ARBA" id="ARBA00023136"/>
    </source>
</evidence>
<evidence type="ECO:0000256" key="3">
    <source>
        <dbReference type="ARBA" id="ARBA00022723"/>
    </source>
</evidence>
<feature type="transmembrane region" description="Helical" evidence="6">
    <location>
        <begin position="922"/>
        <end position="950"/>
    </location>
</feature>
<keyword evidence="3 6" id="KW-0479">Metal-binding</keyword>
<dbReference type="PANTHER" id="PTHR46594">
    <property type="entry name" value="P-TYPE CATION-TRANSPORTING ATPASE"/>
    <property type="match status" value="1"/>
</dbReference>
<dbReference type="InterPro" id="IPR027256">
    <property type="entry name" value="P-typ_ATPase_IB"/>
</dbReference>
<evidence type="ECO:0000256" key="1">
    <source>
        <dbReference type="ARBA" id="ARBA00004370"/>
    </source>
</evidence>
<organism evidence="9 10">
    <name type="scientific">Papiliotrema laurentii</name>
    <name type="common">Cryptococcus laurentii</name>
    <dbReference type="NCBI Taxonomy" id="5418"/>
    <lineage>
        <taxon>Eukaryota</taxon>
        <taxon>Fungi</taxon>
        <taxon>Dikarya</taxon>
        <taxon>Basidiomycota</taxon>
        <taxon>Agaricomycotina</taxon>
        <taxon>Tremellomycetes</taxon>
        <taxon>Tremellales</taxon>
        <taxon>Rhynchogastremaceae</taxon>
        <taxon>Papiliotrema</taxon>
    </lineage>
</organism>
<keyword evidence="2 6" id="KW-0812">Transmembrane</keyword>
<dbReference type="GO" id="GO:0016887">
    <property type="term" value="F:ATP hydrolysis activity"/>
    <property type="evidence" value="ECO:0007669"/>
    <property type="project" value="InterPro"/>
</dbReference>
<evidence type="ECO:0000256" key="6">
    <source>
        <dbReference type="RuleBase" id="RU362081"/>
    </source>
</evidence>
<dbReference type="GO" id="GO:0046872">
    <property type="term" value="F:metal ion binding"/>
    <property type="evidence" value="ECO:0007669"/>
    <property type="project" value="UniProtKB-KW"/>
</dbReference>
<dbReference type="InterPro" id="IPR036412">
    <property type="entry name" value="HAD-like_sf"/>
</dbReference>
<dbReference type="PANTHER" id="PTHR46594:SF4">
    <property type="entry name" value="P-TYPE CATION-TRANSPORTING ATPASE"/>
    <property type="match status" value="1"/>
</dbReference>
<dbReference type="InterPro" id="IPR006121">
    <property type="entry name" value="HMA_dom"/>
</dbReference>
<proteinExistence type="inferred from homology"/>
<dbReference type="GO" id="GO:0016020">
    <property type="term" value="C:membrane"/>
    <property type="evidence" value="ECO:0007669"/>
    <property type="project" value="UniProtKB-SubCell"/>
</dbReference>
<feature type="transmembrane region" description="Helical" evidence="6">
    <location>
        <begin position="697"/>
        <end position="716"/>
    </location>
</feature>
<keyword evidence="5 6" id="KW-0472">Membrane</keyword>
<feature type="region of interest" description="Disordered" evidence="7">
    <location>
        <begin position="197"/>
        <end position="218"/>
    </location>
</feature>
<evidence type="ECO:0000256" key="2">
    <source>
        <dbReference type="ARBA" id="ARBA00022692"/>
    </source>
</evidence>
<evidence type="ECO:0000256" key="4">
    <source>
        <dbReference type="ARBA" id="ARBA00022989"/>
    </source>
</evidence>
<dbReference type="InterPro" id="IPR023298">
    <property type="entry name" value="ATPase_P-typ_TM_dom_sf"/>
</dbReference>
<keyword evidence="6" id="KW-0067">ATP-binding</keyword>
<dbReference type="GO" id="GO:0019829">
    <property type="term" value="F:ATPase-coupled monoatomic cation transmembrane transporter activity"/>
    <property type="evidence" value="ECO:0007669"/>
    <property type="project" value="InterPro"/>
</dbReference>
<dbReference type="InterPro" id="IPR059000">
    <property type="entry name" value="ATPase_P-type_domA"/>
</dbReference>
<evidence type="ECO:0000256" key="7">
    <source>
        <dbReference type="SAM" id="MobiDB-lite"/>
    </source>
</evidence>
<dbReference type="Gene3D" id="3.40.50.1000">
    <property type="entry name" value="HAD superfamily/HAD-like"/>
    <property type="match status" value="1"/>
</dbReference>
<feature type="transmembrane region" description="Helical" evidence="6">
    <location>
        <begin position="1254"/>
        <end position="1275"/>
    </location>
</feature>
<dbReference type="Gene3D" id="3.40.1110.10">
    <property type="entry name" value="Calcium-transporting ATPase, cytoplasmic domain N"/>
    <property type="match status" value="1"/>
</dbReference>
<feature type="transmembrane region" description="Helical" evidence="6">
    <location>
        <begin position="665"/>
        <end position="690"/>
    </location>
</feature>
<feature type="transmembrane region" description="Helical" evidence="6">
    <location>
        <begin position="1223"/>
        <end position="1248"/>
    </location>
</feature>
<dbReference type="Gene3D" id="3.30.70.100">
    <property type="match status" value="1"/>
</dbReference>
<dbReference type="GO" id="GO:0005524">
    <property type="term" value="F:ATP binding"/>
    <property type="evidence" value="ECO:0007669"/>
    <property type="project" value="UniProtKB-UniRule"/>
</dbReference>
<dbReference type="InterPro" id="IPR008250">
    <property type="entry name" value="ATPase_P-typ_transduc_dom_A_sf"/>
</dbReference>
<keyword evidence="10" id="KW-1185">Reference proteome</keyword>
<dbReference type="PRINTS" id="PR00119">
    <property type="entry name" value="CATATPASE"/>
</dbReference>
<keyword evidence="4 6" id="KW-1133">Transmembrane helix</keyword>